<keyword evidence="6" id="KW-1185">Reference proteome</keyword>
<reference evidence="5 6" key="1">
    <citation type="submission" date="2024-11" db="EMBL/GenBank/DDBJ databases">
        <title>Chromosome-level genome assembly of Eucalyptus globulus Labill. provides insights into its genome evolution.</title>
        <authorList>
            <person name="Li X."/>
        </authorList>
    </citation>
    <scope>NUCLEOTIDE SEQUENCE [LARGE SCALE GENOMIC DNA]</scope>
    <source>
        <strain evidence="5">CL2024</strain>
        <tissue evidence="5">Fresh tender leaves</tissue>
    </source>
</reference>
<evidence type="ECO:0008006" key="7">
    <source>
        <dbReference type="Google" id="ProtNLM"/>
    </source>
</evidence>
<keyword evidence="3" id="KW-0479">Metal-binding</keyword>
<gene>
    <name evidence="5" type="ORF">ACJRO7_004435</name>
</gene>
<keyword evidence="2" id="KW-0808">Transferase</keyword>
<name>A0ABD3J014_EUCGL</name>
<organism evidence="5 6">
    <name type="scientific">Eucalyptus globulus</name>
    <name type="common">Tasmanian blue gum</name>
    <dbReference type="NCBI Taxonomy" id="34317"/>
    <lineage>
        <taxon>Eukaryota</taxon>
        <taxon>Viridiplantae</taxon>
        <taxon>Streptophyta</taxon>
        <taxon>Embryophyta</taxon>
        <taxon>Tracheophyta</taxon>
        <taxon>Spermatophyta</taxon>
        <taxon>Magnoliopsida</taxon>
        <taxon>eudicotyledons</taxon>
        <taxon>Gunneridae</taxon>
        <taxon>Pentapetalae</taxon>
        <taxon>rosids</taxon>
        <taxon>malvids</taxon>
        <taxon>Myrtales</taxon>
        <taxon>Myrtaceae</taxon>
        <taxon>Myrtoideae</taxon>
        <taxon>Eucalypteae</taxon>
        <taxon>Eucalyptus</taxon>
    </lineage>
</organism>
<dbReference type="SUPFAM" id="SSF53335">
    <property type="entry name" value="S-adenosyl-L-methionine-dependent methyltransferases"/>
    <property type="match status" value="1"/>
</dbReference>
<dbReference type="GO" id="GO:0046872">
    <property type="term" value="F:metal ion binding"/>
    <property type="evidence" value="ECO:0007669"/>
    <property type="project" value="UniProtKB-KW"/>
</dbReference>
<dbReference type="InterPro" id="IPR042086">
    <property type="entry name" value="MeTrfase_capping"/>
</dbReference>
<dbReference type="GO" id="GO:0008168">
    <property type="term" value="F:methyltransferase activity"/>
    <property type="evidence" value="ECO:0007669"/>
    <property type="project" value="UniProtKB-KW"/>
</dbReference>
<evidence type="ECO:0000256" key="1">
    <source>
        <dbReference type="ARBA" id="ARBA00022603"/>
    </source>
</evidence>
<evidence type="ECO:0000256" key="3">
    <source>
        <dbReference type="ARBA" id="ARBA00022723"/>
    </source>
</evidence>
<accession>A0ABD3J014</accession>
<dbReference type="Gene3D" id="3.40.50.150">
    <property type="entry name" value="Vaccinia Virus protein VP39"/>
    <property type="match status" value="1"/>
</dbReference>
<keyword evidence="1" id="KW-0489">Methyltransferase</keyword>
<dbReference type="EMBL" id="JBJKBG010000010">
    <property type="protein sequence ID" value="KAL3719470.1"/>
    <property type="molecule type" value="Genomic_DNA"/>
</dbReference>
<keyword evidence="4" id="KW-0460">Magnesium</keyword>
<dbReference type="GO" id="GO:0032259">
    <property type="term" value="P:methylation"/>
    <property type="evidence" value="ECO:0007669"/>
    <property type="project" value="UniProtKB-KW"/>
</dbReference>
<evidence type="ECO:0000256" key="4">
    <source>
        <dbReference type="ARBA" id="ARBA00022842"/>
    </source>
</evidence>
<evidence type="ECO:0000256" key="2">
    <source>
        <dbReference type="ARBA" id="ARBA00022679"/>
    </source>
</evidence>
<proteinExistence type="predicted"/>
<evidence type="ECO:0000313" key="6">
    <source>
        <dbReference type="Proteomes" id="UP001634007"/>
    </source>
</evidence>
<dbReference type="InterPro" id="IPR029063">
    <property type="entry name" value="SAM-dependent_MTases_sf"/>
</dbReference>
<comment type="caution">
    <text evidence="5">The sequence shown here is derived from an EMBL/GenBank/DDBJ whole genome shotgun (WGS) entry which is preliminary data.</text>
</comment>
<dbReference type="Proteomes" id="UP001634007">
    <property type="component" value="Unassembled WGS sequence"/>
</dbReference>
<dbReference type="Gene3D" id="1.10.1200.270">
    <property type="entry name" value="Methyltransferase, alpha-helical capping domain"/>
    <property type="match status" value="1"/>
</dbReference>
<dbReference type="InterPro" id="IPR005299">
    <property type="entry name" value="MeTrfase_7"/>
</dbReference>
<dbReference type="AlphaFoldDB" id="A0ABD3J014"/>
<dbReference type="PANTHER" id="PTHR31009">
    <property type="entry name" value="S-ADENOSYL-L-METHIONINE:CARBOXYL METHYLTRANSFERASE FAMILY PROTEIN"/>
    <property type="match status" value="1"/>
</dbReference>
<protein>
    <recommendedName>
        <fullName evidence="7">S-adenosylmethionine-dependent methyltransferase At5g38100</fullName>
    </recommendedName>
</protein>
<sequence>MASAPTQSLPANGGDGLYSYTRNSTFQKRGVEIAKALIKESIAEKFDANRFISPLAASTKLCIADLGCSVGPNTFIAVQNIIESLELKFSSAEAIEFQVFFNDFTSNDFNTLFRSLPCDRHYFATGVPGGFHDRLFPKASIHIIHCSYAVHWMSKVPKEVMDKDSPAWNKGRIDYAYGPPEVHEAYAAQFVKDVERFLGARAQELACGGLMALLVPCLSSGTTAQQCSIIAMAGVLGSCLVDMATEGLLSENDVDSFNLPRYYASQQELESVIERNGSFSIERIELLDRAKTDGGTMRVRAPSMIASSFRSILEGLIKEHFGAEIVDGLFSRFEKKMEESSVLSDPRYKSPSELFILLKRKVA</sequence>
<dbReference type="Pfam" id="PF03492">
    <property type="entry name" value="Methyltransf_7"/>
    <property type="match status" value="1"/>
</dbReference>
<evidence type="ECO:0000313" key="5">
    <source>
        <dbReference type="EMBL" id="KAL3719470.1"/>
    </source>
</evidence>